<gene>
    <name evidence="2" type="ORF">FPE01S_02_02070</name>
</gene>
<keyword evidence="1" id="KW-0175">Coiled coil</keyword>
<proteinExistence type="predicted"/>
<keyword evidence="3" id="KW-1185">Reference proteome</keyword>
<protein>
    <recommendedName>
        <fullName evidence="4">Transcription elongation factor GreA/GreB C-terminal domain-containing protein</fullName>
    </recommendedName>
</protein>
<feature type="coiled-coil region" evidence="1">
    <location>
        <begin position="19"/>
        <end position="46"/>
    </location>
</feature>
<dbReference type="STRING" id="1220578.FPE01S_02_02070"/>
<organism evidence="2 3">
    <name type="scientific">Flavihumibacter petaseus NBRC 106054</name>
    <dbReference type="NCBI Taxonomy" id="1220578"/>
    <lineage>
        <taxon>Bacteria</taxon>
        <taxon>Pseudomonadati</taxon>
        <taxon>Bacteroidota</taxon>
        <taxon>Chitinophagia</taxon>
        <taxon>Chitinophagales</taxon>
        <taxon>Chitinophagaceae</taxon>
        <taxon>Flavihumibacter</taxon>
    </lineage>
</organism>
<dbReference type="EMBL" id="BBWV01000002">
    <property type="protein sequence ID" value="GAO43103.1"/>
    <property type="molecule type" value="Genomic_DNA"/>
</dbReference>
<dbReference type="RefSeq" id="WP_046369034.1">
    <property type="nucleotide sequence ID" value="NZ_BBWV01000002.1"/>
</dbReference>
<dbReference type="AlphaFoldDB" id="A0A0E9MZZ0"/>
<accession>A0A0E9MZZ0</accession>
<reference evidence="2 3" key="1">
    <citation type="submission" date="2015-04" db="EMBL/GenBank/DDBJ databases">
        <title>Whole genome shotgun sequence of Flavihumibacter petaseus NBRC 106054.</title>
        <authorList>
            <person name="Miyazawa S."/>
            <person name="Hosoyama A."/>
            <person name="Hashimoto M."/>
            <person name="Noguchi M."/>
            <person name="Tsuchikane K."/>
            <person name="Ohji S."/>
            <person name="Yamazoe A."/>
            <person name="Ichikawa N."/>
            <person name="Kimura A."/>
            <person name="Fujita N."/>
        </authorList>
    </citation>
    <scope>NUCLEOTIDE SEQUENCE [LARGE SCALE GENOMIC DNA]</scope>
    <source>
        <strain evidence="2 3">NBRC 106054</strain>
    </source>
</reference>
<sequence>MTPNADMIALKKRLSRFCRETIESRIATARQAMDSAQEAANAEEKSSAGDKYETARAMGQLNKEMFARQLAGHLKELSEFNSLNTDAVHQIVTPGALLQCSGALFFFLSAGLGKQTVDGQPILFLSPHAPLAKTIINKKPGDQLTFNGRVMTIESIC</sequence>
<dbReference type="Proteomes" id="UP000033121">
    <property type="component" value="Unassembled WGS sequence"/>
</dbReference>
<evidence type="ECO:0000313" key="2">
    <source>
        <dbReference type="EMBL" id="GAO43103.1"/>
    </source>
</evidence>
<comment type="caution">
    <text evidence="2">The sequence shown here is derived from an EMBL/GenBank/DDBJ whole genome shotgun (WGS) entry which is preliminary data.</text>
</comment>
<evidence type="ECO:0000256" key="1">
    <source>
        <dbReference type="SAM" id="Coils"/>
    </source>
</evidence>
<evidence type="ECO:0008006" key="4">
    <source>
        <dbReference type="Google" id="ProtNLM"/>
    </source>
</evidence>
<evidence type="ECO:0000313" key="3">
    <source>
        <dbReference type="Proteomes" id="UP000033121"/>
    </source>
</evidence>
<dbReference type="OrthoDB" id="667380at2"/>
<name>A0A0E9MZZ0_9BACT</name>